<evidence type="ECO:0000313" key="1">
    <source>
        <dbReference type="EMBL" id="GIY37612.1"/>
    </source>
</evidence>
<dbReference type="Proteomes" id="UP001054945">
    <property type="component" value="Unassembled WGS sequence"/>
</dbReference>
<keyword evidence="2" id="KW-1185">Reference proteome</keyword>
<name>A0AAV4SW60_CAEEX</name>
<protein>
    <submittedName>
        <fullName evidence="1">Uncharacterized protein</fullName>
    </submittedName>
</protein>
<gene>
    <name evidence="1" type="ORF">CEXT_475981</name>
</gene>
<evidence type="ECO:0000313" key="2">
    <source>
        <dbReference type="Proteomes" id="UP001054945"/>
    </source>
</evidence>
<organism evidence="1 2">
    <name type="scientific">Caerostris extrusa</name>
    <name type="common">Bark spider</name>
    <name type="synonym">Caerostris bankana</name>
    <dbReference type="NCBI Taxonomy" id="172846"/>
    <lineage>
        <taxon>Eukaryota</taxon>
        <taxon>Metazoa</taxon>
        <taxon>Ecdysozoa</taxon>
        <taxon>Arthropoda</taxon>
        <taxon>Chelicerata</taxon>
        <taxon>Arachnida</taxon>
        <taxon>Araneae</taxon>
        <taxon>Araneomorphae</taxon>
        <taxon>Entelegynae</taxon>
        <taxon>Araneoidea</taxon>
        <taxon>Araneidae</taxon>
        <taxon>Caerostris</taxon>
    </lineage>
</organism>
<dbReference type="EMBL" id="BPLR01010190">
    <property type="protein sequence ID" value="GIY37612.1"/>
    <property type="molecule type" value="Genomic_DNA"/>
</dbReference>
<dbReference type="AlphaFoldDB" id="A0AAV4SW60"/>
<sequence length="133" mass="15501">MKTVLMVKFFAWRKRPPCLPDSSPVQQVRWRGVDDGQQSWLGIKARFCSPLRVRWDDYRNMNGFVHGLLGCRKLHDFILGRVLANDFGQYQSRSEKEKQNGEDFPQAKAANCYHEVKIGSRCDDKFIDSKISF</sequence>
<accession>A0AAV4SW60</accession>
<reference evidence="1 2" key="1">
    <citation type="submission" date="2021-06" db="EMBL/GenBank/DDBJ databases">
        <title>Caerostris extrusa draft genome.</title>
        <authorList>
            <person name="Kono N."/>
            <person name="Arakawa K."/>
        </authorList>
    </citation>
    <scope>NUCLEOTIDE SEQUENCE [LARGE SCALE GENOMIC DNA]</scope>
</reference>
<comment type="caution">
    <text evidence="1">The sequence shown here is derived from an EMBL/GenBank/DDBJ whole genome shotgun (WGS) entry which is preliminary data.</text>
</comment>
<proteinExistence type="predicted"/>